<dbReference type="Pfam" id="PF07731">
    <property type="entry name" value="Cu-oxidase_2"/>
    <property type="match status" value="1"/>
</dbReference>
<dbReference type="InterPro" id="IPR001117">
    <property type="entry name" value="Cu-oxidase_2nd"/>
</dbReference>
<dbReference type="CDD" id="cd13875">
    <property type="entry name" value="CuRO_2_LCC_plant"/>
    <property type="match status" value="1"/>
</dbReference>
<evidence type="ECO:0000256" key="8">
    <source>
        <dbReference type="ARBA" id="ARBA00022723"/>
    </source>
</evidence>
<name>A0ABC9EFK6_9POAL</name>
<comment type="function">
    <text evidence="2 13">Lignin degradation and detoxification of lignin-derived products.</text>
</comment>
<evidence type="ECO:0000256" key="12">
    <source>
        <dbReference type="ARBA" id="ARBA00023185"/>
    </source>
</evidence>
<feature type="domain" description="Plastocyanin-like" evidence="14">
    <location>
        <begin position="179"/>
        <end position="336"/>
    </location>
</feature>
<evidence type="ECO:0000256" key="13">
    <source>
        <dbReference type="RuleBase" id="RU361119"/>
    </source>
</evidence>
<dbReference type="PANTHER" id="PTHR11709:SF281">
    <property type="entry name" value="LACCASE"/>
    <property type="match status" value="1"/>
</dbReference>
<keyword evidence="11 13" id="KW-0186">Copper</keyword>
<keyword evidence="9 13" id="KW-0677">Repeat</keyword>
<evidence type="ECO:0000256" key="5">
    <source>
        <dbReference type="ARBA" id="ARBA00012297"/>
    </source>
</evidence>
<dbReference type="SUPFAM" id="SSF49503">
    <property type="entry name" value="Cupredoxins"/>
    <property type="match status" value="3"/>
</dbReference>
<dbReference type="InterPro" id="IPR011706">
    <property type="entry name" value="Cu-oxidase_C"/>
</dbReference>
<comment type="similarity">
    <text evidence="4 13">Belongs to the multicopper oxidase family.</text>
</comment>
<gene>
    <name evidence="17" type="ORF">URODEC1_LOCUS94710</name>
</gene>
<proteinExistence type="inferred from homology"/>
<dbReference type="CDD" id="cd13897">
    <property type="entry name" value="CuRO_3_LCC_plant"/>
    <property type="match status" value="1"/>
</dbReference>
<dbReference type="NCBIfam" id="TIGR03389">
    <property type="entry name" value="laccase"/>
    <property type="match status" value="1"/>
</dbReference>
<dbReference type="InterPro" id="IPR034289">
    <property type="entry name" value="CuRO_3_LCC"/>
</dbReference>
<dbReference type="GO" id="GO:0046274">
    <property type="term" value="P:lignin catabolic process"/>
    <property type="evidence" value="ECO:0007669"/>
    <property type="project" value="UniProtKB-KW"/>
</dbReference>
<dbReference type="Gene3D" id="2.60.40.420">
    <property type="entry name" value="Cupredoxins - blue copper proteins"/>
    <property type="match status" value="3"/>
</dbReference>
<evidence type="ECO:0000313" key="18">
    <source>
        <dbReference type="Proteomes" id="UP001497457"/>
    </source>
</evidence>
<keyword evidence="8 13" id="KW-0479">Metal-binding</keyword>
<dbReference type="InterPro" id="IPR002355">
    <property type="entry name" value="Cu_oxidase_Cu_BS"/>
</dbReference>
<accession>A0ABC9EFK6</accession>
<dbReference type="InterPro" id="IPR017761">
    <property type="entry name" value="Laccase"/>
</dbReference>
<keyword evidence="10 13" id="KW-0560">Oxidoreductase</keyword>
<feature type="signal peptide" evidence="13">
    <location>
        <begin position="1"/>
        <end position="22"/>
    </location>
</feature>
<evidence type="ECO:0000256" key="4">
    <source>
        <dbReference type="ARBA" id="ARBA00010609"/>
    </source>
</evidence>
<evidence type="ECO:0000256" key="10">
    <source>
        <dbReference type="ARBA" id="ARBA00023002"/>
    </source>
</evidence>
<dbReference type="Proteomes" id="UP001497457">
    <property type="component" value="Chromosome 4rd"/>
</dbReference>
<dbReference type="InterPro" id="IPR011707">
    <property type="entry name" value="Cu-oxidase-like_N"/>
</dbReference>
<dbReference type="PANTHER" id="PTHR11709">
    <property type="entry name" value="MULTI-COPPER OXIDASE"/>
    <property type="match status" value="1"/>
</dbReference>
<keyword evidence="7 13" id="KW-0964">Secreted</keyword>
<dbReference type="InterPro" id="IPR034288">
    <property type="entry name" value="CuRO_1_LCC"/>
</dbReference>
<sequence>MAASRMPALWLLLGAALTFGVAVSPAEGSSSRSRRHYDFFVNVPRMVKHGLQIRKADYTRLCHRKSILTVNGLFPGPTIYARRGDVVTVHVHNQGDKNVTVHWHGVDQPRNPWSDGPEFITQCPIQPGASFTYRIILSWEEGTLWWHAHSAFDRATVHGAIVIRPPRGTSYPFMKPHKEIPIILGEWWKGDVQQLLAHALRTGGEFQPSDANTINGQPGDMFPCSRDGMFTLPVERGKTYMLRLVNAALANEFFFGVAGHRLTVVGTDASYVKPFTTDHVFLAPGQTVTALFTTHRSSRGLLRNTRYYYMAARPLSTNPLVVFDNATATAVLEYTDAAAAPPAGVTPSPDFPTLPATNDSAAADAYAARLRSLASDAHPARVPRRVDERMLVTIAVNEIACAPDEHCQGPNGNRLAASFNNVSFEAPRHADILGAYYHHRHRSRSAAGGVRVEDFPNNPPLLFNFTADDLPPELELTARGTRVKVLEYGAVVEVVFQGTAILGAENHPIHLHGFSFYVVGTGPGNFDGDRDPAGYNLVDPPYQNTVAVPKGGWSAIRFRAKNPGVWFMHCHFERHMVWGMDTVFIVKDGNGAEEKMMPPPPGMPRC</sequence>
<evidence type="ECO:0000259" key="14">
    <source>
        <dbReference type="Pfam" id="PF00394"/>
    </source>
</evidence>
<protein>
    <recommendedName>
        <fullName evidence="5 13">Laccase</fullName>
        <ecNumber evidence="5 13">1.10.3.2</ecNumber>
    </recommendedName>
    <alternativeName>
        <fullName evidence="13">Benzenediol:oxygen oxidoreductase</fullName>
    </alternativeName>
    <alternativeName>
        <fullName evidence="13">Diphenol oxidase</fullName>
    </alternativeName>
    <alternativeName>
        <fullName evidence="13">Urishiol oxidase</fullName>
    </alternativeName>
</protein>
<dbReference type="GO" id="GO:0052716">
    <property type="term" value="F:hydroquinone:oxygen oxidoreductase activity"/>
    <property type="evidence" value="ECO:0007669"/>
    <property type="project" value="UniProtKB-EC"/>
</dbReference>
<comment type="catalytic activity">
    <reaction evidence="1 13">
        <text>4 hydroquinone + O2 = 4 benzosemiquinone + 2 H2O</text>
        <dbReference type="Rhea" id="RHEA:11276"/>
        <dbReference type="ChEBI" id="CHEBI:15377"/>
        <dbReference type="ChEBI" id="CHEBI:15379"/>
        <dbReference type="ChEBI" id="CHEBI:17594"/>
        <dbReference type="ChEBI" id="CHEBI:17977"/>
        <dbReference type="EC" id="1.10.3.2"/>
    </reaction>
</comment>
<keyword evidence="6 13" id="KW-0052">Apoplast</keyword>
<evidence type="ECO:0000256" key="3">
    <source>
        <dbReference type="ARBA" id="ARBA00004271"/>
    </source>
</evidence>
<dbReference type="PROSITE" id="PS00080">
    <property type="entry name" value="MULTICOPPER_OXIDASE2"/>
    <property type="match status" value="1"/>
</dbReference>
<dbReference type="PROSITE" id="PS00079">
    <property type="entry name" value="MULTICOPPER_OXIDASE1"/>
    <property type="match status" value="1"/>
</dbReference>
<comment type="cofactor">
    <cofactor evidence="13">
        <name>Cu cation</name>
        <dbReference type="ChEBI" id="CHEBI:23378"/>
    </cofactor>
    <text evidence="13">Binds 4 Cu cations per monomer.</text>
</comment>
<reference evidence="18" key="1">
    <citation type="submission" date="2024-06" db="EMBL/GenBank/DDBJ databases">
        <authorList>
            <person name="Ryan C."/>
        </authorList>
    </citation>
    <scope>NUCLEOTIDE SEQUENCE [LARGE SCALE GENOMIC DNA]</scope>
</reference>
<evidence type="ECO:0000256" key="1">
    <source>
        <dbReference type="ARBA" id="ARBA00000349"/>
    </source>
</evidence>
<evidence type="ECO:0000256" key="6">
    <source>
        <dbReference type="ARBA" id="ARBA00022523"/>
    </source>
</evidence>
<organism evidence="17 18">
    <name type="scientific">Urochloa decumbens</name>
    <dbReference type="NCBI Taxonomy" id="240449"/>
    <lineage>
        <taxon>Eukaryota</taxon>
        <taxon>Viridiplantae</taxon>
        <taxon>Streptophyta</taxon>
        <taxon>Embryophyta</taxon>
        <taxon>Tracheophyta</taxon>
        <taxon>Spermatophyta</taxon>
        <taxon>Magnoliopsida</taxon>
        <taxon>Liliopsida</taxon>
        <taxon>Poales</taxon>
        <taxon>Poaceae</taxon>
        <taxon>PACMAD clade</taxon>
        <taxon>Panicoideae</taxon>
        <taxon>Panicodae</taxon>
        <taxon>Paniceae</taxon>
        <taxon>Melinidinae</taxon>
        <taxon>Urochloa</taxon>
    </lineage>
</organism>
<dbReference type="InterPro" id="IPR033138">
    <property type="entry name" value="Cu_oxidase_CS"/>
</dbReference>
<evidence type="ECO:0000256" key="7">
    <source>
        <dbReference type="ARBA" id="ARBA00022525"/>
    </source>
</evidence>
<evidence type="ECO:0000259" key="16">
    <source>
        <dbReference type="Pfam" id="PF07732"/>
    </source>
</evidence>
<dbReference type="GO" id="GO:0046872">
    <property type="term" value="F:metal ion binding"/>
    <property type="evidence" value="ECO:0007669"/>
    <property type="project" value="UniProtKB-KW"/>
</dbReference>
<evidence type="ECO:0000256" key="11">
    <source>
        <dbReference type="ARBA" id="ARBA00023008"/>
    </source>
</evidence>
<evidence type="ECO:0000259" key="15">
    <source>
        <dbReference type="Pfam" id="PF07731"/>
    </source>
</evidence>
<evidence type="ECO:0000256" key="9">
    <source>
        <dbReference type="ARBA" id="ARBA00022737"/>
    </source>
</evidence>
<dbReference type="EMBL" id="OZ075114">
    <property type="protein sequence ID" value="CAL5055889.1"/>
    <property type="molecule type" value="Genomic_DNA"/>
</dbReference>
<reference evidence="17 18" key="2">
    <citation type="submission" date="2024-10" db="EMBL/GenBank/DDBJ databases">
        <authorList>
            <person name="Ryan C."/>
        </authorList>
    </citation>
    <scope>NUCLEOTIDE SEQUENCE [LARGE SCALE GENOMIC DNA]</scope>
</reference>
<dbReference type="EC" id="1.10.3.2" evidence="5 13"/>
<dbReference type="InterPro" id="IPR034285">
    <property type="entry name" value="CuRO_2_LCC"/>
</dbReference>
<keyword evidence="12 13" id="KW-0439">Lignin degradation</keyword>
<keyword evidence="13" id="KW-0732">Signal</keyword>
<dbReference type="Pfam" id="PF00394">
    <property type="entry name" value="Cu-oxidase"/>
    <property type="match status" value="1"/>
</dbReference>
<evidence type="ECO:0000256" key="2">
    <source>
        <dbReference type="ARBA" id="ARBA00002075"/>
    </source>
</evidence>
<dbReference type="GO" id="GO:0048046">
    <property type="term" value="C:apoplast"/>
    <property type="evidence" value="ECO:0007669"/>
    <property type="project" value="UniProtKB-SubCell"/>
</dbReference>
<dbReference type="InterPro" id="IPR045087">
    <property type="entry name" value="Cu-oxidase_fam"/>
</dbReference>
<feature type="domain" description="Plastocyanin-like" evidence="16">
    <location>
        <begin position="53"/>
        <end position="166"/>
    </location>
</feature>
<comment type="subcellular location">
    <subcellularLocation>
        <location evidence="3 13">Secreted</location>
        <location evidence="3 13">Extracellular space</location>
        <location evidence="3 13">Apoplast</location>
    </subcellularLocation>
</comment>
<dbReference type="CDD" id="cd13849">
    <property type="entry name" value="CuRO_1_LCC_plant"/>
    <property type="match status" value="1"/>
</dbReference>
<evidence type="ECO:0000313" key="17">
    <source>
        <dbReference type="EMBL" id="CAL5055889.1"/>
    </source>
</evidence>
<dbReference type="Pfam" id="PF07732">
    <property type="entry name" value="Cu-oxidase_3"/>
    <property type="match status" value="1"/>
</dbReference>
<feature type="domain" description="Plastocyanin-like" evidence="15">
    <location>
        <begin position="455"/>
        <end position="589"/>
    </location>
</feature>
<feature type="chain" id="PRO_5044530447" description="Laccase" evidence="13">
    <location>
        <begin position="23"/>
        <end position="606"/>
    </location>
</feature>
<keyword evidence="18" id="KW-1185">Reference proteome</keyword>
<dbReference type="AlphaFoldDB" id="A0ABC9EFK6"/>
<dbReference type="InterPro" id="IPR008972">
    <property type="entry name" value="Cupredoxin"/>
</dbReference>